<dbReference type="eggNOG" id="KOG4754">
    <property type="taxonomic scope" value="Eukaryota"/>
</dbReference>
<dbReference type="VEuPathDB" id="FungiDB:LEMA_P001120.1"/>
<dbReference type="Pfam" id="PF00300">
    <property type="entry name" value="His_Phos_1"/>
    <property type="match status" value="1"/>
</dbReference>
<dbReference type="CDD" id="cd07067">
    <property type="entry name" value="HP_PGM_like"/>
    <property type="match status" value="1"/>
</dbReference>
<dbReference type="SUPFAM" id="SSF53254">
    <property type="entry name" value="Phosphoglycerate mutase-like"/>
    <property type="match status" value="1"/>
</dbReference>
<feature type="transmembrane region" description="Helical" evidence="1">
    <location>
        <begin position="46"/>
        <end position="64"/>
    </location>
</feature>
<dbReference type="GO" id="GO:0005737">
    <property type="term" value="C:cytoplasm"/>
    <property type="evidence" value="ECO:0007669"/>
    <property type="project" value="TreeGrafter"/>
</dbReference>
<gene>
    <name evidence="2" type="ORF">LEMA_P001120.1</name>
</gene>
<dbReference type="SMART" id="SM00855">
    <property type="entry name" value="PGAM"/>
    <property type="match status" value="1"/>
</dbReference>
<dbReference type="EMBL" id="FP929139">
    <property type="protein sequence ID" value="CBY01325.1"/>
    <property type="molecule type" value="Genomic_DNA"/>
</dbReference>
<dbReference type="Proteomes" id="UP000002668">
    <property type="component" value="Genome"/>
</dbReference>
<dbReference type="OrthoDB" id="496981at2759"/>
<sequence>MTLSENEPNQRLRPPGQDLERIICTGPLHTMLLASLRQQNTPNSNTPIRILSTFIIALILLYLYKSMSSAPKPPIPAPPTQNFHYEYTVHKGLFLQSEDDTDDASFDFRKHNFGLVDRLYPTDGSTDEEGREQWRRFERYIRSLNESVGKEEGRSVKVLLLGRHGQGWHNVAETKYGTRAWDCHYAALNGSDGLTWSDAHLTPLGHQQALDVHTLWSTQLPHGLPPPDTHYLSPLTRAIQTADLTFSHLPLPPHKPYTPLVKELLREALGIHTCDRRSTRSHLATTHPHLTFEPAFTEQDELWDPQYREPRGARRYRVAMLLDDVWEHDGGVWISMTAHSGAIASLLESLGHRAFALETGGVIPVVVEGRRVEGARRVPEREPSDEPDCEGWEG</sequence>
<proteinExistence type="predicted"/>
<dbReference type="InParanoid" id="E5ADN6"/>
<dbReference type="HOGENOM" id="CLU_039184_0_1_1"/>
<dbReference type="InterPro" id="IPR050275">
    <property type="entry name" value="PGM_Phosphatase"/>
</dbReference>
<dbReference type="PANTHER" id="PTHR48100">
    <property type="entry name" value="BROAD-SPECIFICITY PHOSPHATASE YOR283W-RELATED"/>
    <property type="match status" value="1"/>
</dbReference>
<keyword evidence="1" id="KW-1133">Transmembrane helix</keyword>
<dbReference type="GO" id="GO:0016791">
    <property type="term" value="F:phosphatase activity"/>
    <property type="evidence" value="ECO:0007669"/>
    <property type="project" value="TreeGrafter"/>
</dbReference>
<keyword evidence="3" id="KW-1185">Reference proteome</keyword>
<evidence type="ECO:0008006" key="4">
    <source>
        <dbReference type="Google" id="ProtNLM"/>
    </source>
</evidence>
<name>E5ADN6_LEPMJ</name>
<dbReference type="FunCoup" id="E5ADN6">
    <property type="interactions" value="150"/>
</dbReference>
<dbReference type="Gene3D" id="3.40.50.1240">
    <property type="entry name" value="Phosphoglycerate mutase-like"/>
    <property type="match status" value="1"/>
</dbReference>
<reference evidence="3" key="1">
    <citation type="journal article" date="2011" name="Nat. Commun.">
        <title>Effector diversification within compartments of the Leptosphaeria maculans genome affected by Repeat-Induced Point mutations.</title>
        <authorList>
            <person name="Rouxel T."/>
            <person name="Grandaubert J."/>
            <person name="Hane J.K."/>
            <person name="Hoede C."/>
            <person name="van de Wouw A.P."/>
            <person name="Couloux A."/>
            <person name="Dominguez V."/>
            <person name="Anthouard V."/>
            <person name="Bally P."/>
            <person name="Bourras S."/>
            <person name="Cozijnsen A.J."/>
            <person name="Ciuffetti L.M."/>
            <person name="Degrave A."/>
            <person name="Dilmaghani A."/>
            <person name="Duret L."/>
            <person name="Fudal I."/>
            <person name="Goodwin S.B."/>
            <person name="Gout L."/>
            <person name="Glaser N."/>
            <person name="Linglin J."/>
            <person name="Kema G.H.J."/>
            <person name="Lapalu N."/>
            <person name="Lawrence C.B."/>
            <person name="May K."/>
            <person name="Meyer M."/>
            <person name="Ollivier B."/>
            <person name="Poulain J."/>
            <person name="Schoch C.L."/>
            <person name="Simon A."/>
            <person name="Spatafora J.W."/>
            <person name="Stachowiak A."/>
            <person name="Turgeon B.G."/>
            <person name="Tyler B.M."/>
            <person name="Vincent D."/>
            <person name="Weissenbach J."/>
            <person name="Amselem J."/>
            <person name="Quesneville H."/>
            <person name="Oliver R.P."/>
            <person name="Wincker P."/>
            <person name="Balesdent M.-H."/>
            <person name="Howlett B.J."/>
        </authorList>
    </citation>
    <scope>NUCLEOTIDE SEQUENCE [LARGE SCALE GENOMIC DNA]</scope>
    <source>
        <strain evidence="3">JN3 / isolate v23.1.3 / race Av1-4-5-6-7-8</strain>
    </source>
</reference>
<dbReference type="AlphaFoldDB" id="E5ADN6"/>
<organism evidence="2 3">
    <name type="scientific">Leptosphaeria maculans (strain JN3 / isolate v23.1.3 / race Av1-4-5-6-7-8)</name>
    <name type="common">Blackleg fungus</name>
    <name type="synonym">Phoma lingam</name>
    <dbReference type="NCBI Taxonomy" id="985895"/>
    <lineage>
        <taxon>Eukaryota</taxon>
        <taxon>Fungi</taxon>
        <taxon>Dikarya</taxon>
        <taxon>Ascomycota</taxon>
        <taxon>Pezizomycotina</taxon>
        <taxon>Dothideomycetes</taxon>
        <taxon>Pleosporomycetidae</taxon>
        <taxon>Pleosporales</taxon>
        <taxon>Pleosporineae</taxon>
        <taxon>Leptosphaeriaceae</taxon>
        <taxon>Plenodomus</taxon>
        <taxon>Plenodomus lingam/Leptosphaeria maculans species complex</taxon>
    </lineage>
</organism>
<keyword evidence="1" id="KW-0812">Transmembrane</keyword>
<evidence type="ECO:0000313" key="2">
    <source>
        <dbReference type="EMBL" id="CBY01325.1"/>
    </source>
</evidence>
<dbReference type="OMA" id="NWVDARL"/>
<protein>
    <recommendedName>
        <fullName evidence="4">Phosphoglycerate mutase family protein</fullName>
    </recommendedName>
</protein>
<dbReference type="GeneID" id="13289550"/>
<accession>E5ADN6</accession>
<evidence type="ECO:0000256" key="1">
    <source>
        <dbReference type="SAM" id="Phobius"/>
    </source>
</evidence>
<keyword evidence="1" id="KW-0472">Membrane</keyword>
<dbReference type="InterPro" id="IPR029033">
    <property type="entry name" value="His_PPase_superfam"/>
</dbReference>
<evidence type="ECO:0000313" key="3">
    <source>
        <dbReference type="Proteomes" id="UP000002668"/>
    </source>
</evidence>
<dbReference type="PANTHER" id="PTHR48100:SF1">
    <property type="entry name" value="HISTIDINE PHOSPHATASE FAMILY PROTEIN-RELATED"/>
    <property type="match status" value="1"/>
</dbReference>
<dbReference type="InterPro" id="IPR013078">
    <property type="entry name" value="His_Pase_superF_clade-1"/>
</dbReference>